<organism evidence="1 2">
    <name type="scientific">Panagrolaimus sp. PS1159</name>
    <dbReference type="NCBI Taxonomy" id="55785"/>
    <lineage>
        <taxon>Eukaryota</taxon>
        <taxon>Metazoa</taxon>
        <taxon>Ecdysozoa</taxon>
        <taxon>Nematoda</taxon>
        <taxon>Chromadorea</taxon>
        <taxon>Rhabditida</taxon>
        <taxon>Tylenchina</taxon>
        <taxon>Panagrolaimomorpha</taxon>
        <taxon>Panagrolaimoidea</taxon>
        <taxon>Panagrolaimidae</taxon>
        <taxon>Panagrolaimus</taxon>
    </lineage>
</organism>
<name>A0AC35GWE9_9BILA</name>
<evidence type="ECO:0000313" key="1">
    <source>
        <dbReference type="Proteomes" id="UP000887580"/>
    </source>
</evidence>
<dbReference type="Proteomes" id="UP000887580">
    <property type="component" value="Unplaced"/>
</dbReference>
<protein>
    <submittedName>
        <fullName evidence="2">Uncharacterized protein</fullName>
    </submittedName>
</protein>
<dbReference type="WBParaSite" id="PS1159_v2.g9410.t1">
    <property type="protein sequence ID" value="PS1159_v2.g9410.t1"/>
    <property type="gene ID" value="PS1159_v2.g9410"/>
</dbReference>
<proteinExistence type="predicted"/>
<reference evidence="2" key="1">
    <citation type="submission" date="2022-11" db="UniProtKB">
        <authorList>
            <consortium name="WormBaseParasite"/>
        </authorList>
    </citation>
    <scope>IDENTIFICATION</scope>
</reference>
<sequence>MATKDYLLPTGKKKQKTFVGFNAISNCDSQYNNINLNQNYLKNSLAIPVKTSNTKRKENENQINKDTKQSKNESTLWNHRSTKSFLNHLELNVKKQSSVKNNLPSNRSTLSLHIAVYEDSVASRDCSDVSQNQIKRNKVQISECNSFHFKNPFEIPRQQADHQMEPEIMQFRSNQGLLNLNVGRRVMNFEQITDAASLGNDKEAQKLLEELCRVNNNISNDALSQLINNSSHNNSLYFATKILTCRIVQNPIKNDPQSMRSLCESLVQLAAHEGRQYSNYVRTQFIKSAVTLAIFNFFGDAVVPDIQGNIVNAFNEGALFQLFNYICTVFKRLGPLTVIEFLDEFLCQVLEEWRLNANLPYDHMLLIKKNLVQFSLWHFVKLAIELGKTVVQSNFNGNEKFAQHLCEFFQRALMFSEDEKNPNSVDKDYCDCYHPPKDFRMYELLDFAFMLKRLIPDDDGLSLQSYIILTRLSYACGKVFGNATEVSKYRKAYKGYLEELLKTTTISQNNLSSILSIFCNYTCVLYNEESFDKSITDFSKYVASVLNQMIPFIARMLEEDDPEIRQVVRNFGQPMKYLSLCMQDDSDICEIFKPVVDAMFSKLFSLEKTLDQSEDCRRTYKTLVTSLTDVSVKFFEEFYPSFVKFPVQDLKALPWYFYEIGEIMRRSFSEDCQMFQDLVKRFYTNSTALETMEDDTVTYQRETENRTKCLEAYYNALNGIPPNFDQLDFLSSSFSILLWWMNKFEMDMEHDRDDLKIHNANLLSSLFSALNHGIKATYSRGTVGSLKKSSNEFVQKLLNEFSPHLVQKLLNNIFTMISRYPNYPNVVDEAMAVIEKMEARKLFADQMIHFLNLVEKENMSNFPQRRKLFEIGAKAACSSTNRDHVQQFVNICLKPYERHPALMATIDPETMIKIIEIFAGFADALIVFPVECYGEKVTQFFIALNHVYPLYQDCPIVVKKILEFVAIAVPSIIFYNVDATNNNLNEITEGIFKFIEVYCQNNVQKWQERDERLIFGNAENQGYEDLIILMQIVKDILSRLVLSLSSFSDDDEIMVIIEHMGSLSLNIFVPLITPFRSSVPDVLKAFSNMLHIIAECNVMSVINFAKDDKNPLFSLFNSILTSSQTPEYISQFVTTLDFILQKHEIIFKNNEMSSWQKFLRYALNPIFNIVITSTKEDPLYTISRNCLFYFVYADMDFFKFFIEKIVTKQVVEFRERIGTAFLLLLSNIDPSVGSINTSQRQFIDNYGLFRREILGILRYNLQDIHLELSKKLH</sequence>
<accession>A0AC35GWE9</accession>
<evidence type="ECO:0000313" key="2">
    <source>
        <dbReference type="WBParaSite" id="PS1159_v2.g9410.t1"/>
    </source>
</evidence>